<proteinExistence type="predicted"/>
<gene>
    <name evidence="1" type="ORF">BMOU_1171</name>
</gene>
<evidence type="ECO:0000313" key="1">
    <source>
        <dbReference type="EMBL" id="ETY71259.1"/>
    </source>
</evidence>
<dbReference type="Proteomes" id="UP000019155">
    <property type="component" value="Unassembled WGS sequence"/>
</dbReference>
<organism evidence="1 2">
    <name type="scientific">Bifidobacterium moukalabense DSM 27321</name>
    <dbReference type="NCBI Taxonomy" id="1435051"/>
    <lineage>
        <taxon>Bacteria</taxon>
        <taxon>Bacillati</taxon>
        <taxon>Actinomycetota</taxon>
        <taxon>Actinomycetes</taxon>
        <taxon>Bifidobacteriales</taxon>
        <taxon>Bifidobacteriaceae</taxon>
        <taxon>Bifidobacterium</taxon>
    </lineage>
</organism>
<dbReference type="AlphaFoldDB" id="W4N885"/>
<reference evidence="1 2" key="1">
    <citation type="journal article" date="2014" name="Genome Announc.">
        <title>The Genome Sequence of Bifidobacterium moukalabense DSM 27321 Highlights the Close Phylogenetic Relatedness with the Bifidobacterium dentium Taxon.</title>
        <authorList>
            <person name="Lugli G.A."/>
            <person name="Duranti S."/>
            <person name="Milani C."/>
            <person name="Turroni F."/>
            <person name="Viappiani A."/>
            <person name="Mangifesta M."/>
            <person name="van Sinderen D."/>
            <person name="Ventura M."/>
        </authorList>
    </citation>
    <scope>NUCLEOTIDE SEQUENCE [LARGE SCALE GENOMIC DNA]</scope>
    <source>
        <strain evidence="1 2">DSM 27321</strain>
    </source>
</reference>
<name>W4N885_9BIFI</name>
<feature type="non-terminal residue" evidence="1">
    <location>
        <position position="71"/>
    </location>
</feature>
<evidence type="ECO:0000313" key="2">
    <source>
        <dbReference type="Proteomes" id="UP000019155"/>
    </source>
</evidence>
<dbReference type="RefSeq" id="WP_034875765.1">
    <property type="nucleotide sequence ID" value="NZ_AZMV01000005.1"/>
</dbReference>
<sequence length="71" mass="7890">MLTALDINTNKATDIKPIAINQGAWDVLYLADANTGKGIWWANGQWNIDIEDGDLEHDADRVEDVYGADEE</sequence>
<dbReference type="EMBL" id="AZMV01000005">
    <property type="protein sequence ID" value="ETY71259.1"/>
    <property type="molecule type" value="Genomic_DNA"/>
</dbReference>
<accession>W4N885</accession>
<protein>
    <submittedName>
        <fullName evidence="1">Uncharacterized protein</fullName>
    </submittedName>
</protein>
<keyword evidence="2" id="KW-1185">Reference proteome</keyword>
<comment type="caution">
    <text evidence="1">The sequence shown here is derived from an EMBL/GenBank/DDBJ whole genome shotgun (WGS) entry which is preliminary data.</text>
</comment>